<organism evidence="1">
    <name type="scientific">Thermorudis sp</name>
    <dbReference type="NCBI Taxonomy" id="1969470"/>
    <lineage>
        <taxon>Bacteria</taxon>
        <taxon>Pseudomonadati</taxon>
        <taxon>Thermomicrobiota</taxon>
        <taxon>Thermomicrobia</taxon>
        <taxon>Thermomicrobia incertae sedis</taxon>
        <taxon>Thermorudis</taxon>
    </lineage>
</organism>
<name>A0A7C3A8N4_9BACT</name>
<dbReference type="AlphaFoldDB" id="A0A7C3A8N4"/>
<protein>
    <submittedName>
        <fullName evidence="1">DUF4242 domain-containing protein</fullName>
    </submittedName>
</protein>
<gene>
    <name evidence="1" type="ORF">ENP13_04350</name>
</gene>
<reference evidence="1" key="1">
    <citation type="journal article" date="2020" name="mSystems">
        <title>Genome- and Community-Level Interaction Insights into Carbon Utilization and Element Cycling Functions of Hydrothermarchaeota in Hydrothermal Sediment.</title>
        <authorList>
            <person name="Zhou Z."/>
            <person name="Liu Y."/>
            <person name="Xu W."/>
            <person name="Pan J."/>
            <person name="Luo Z.H."/>
            <person name="Li M."/>
        </authorList>
    </citation>
    <scope>NUCLEOTIDE SEQUENCE [LARGE SCALE GENOMIC DNA]</scope>
    <source>
        <strain evidence="1">SpSt-192</strain>
    </source>
</reference>
<proteinExistence type="predicted"/>
<sequence length="175" mass="19692">MSLYLIESVLNGQSRRAVQEALDAVASAATTDGSELIEAQVSTDLSRLFVVIEATEEERARRAFGASNLPVSLVKEVRLVGQDLETVKARKGRANYIVEWNFPAGLQMDAYLQRKREKSVRYAQVPEVRFERTYVCEDMTKCLCFYESPDEATVRKAREVVEAPIDALGTIENLR</sequence>
<accession>A0A7C3A8N4</accession>
<dbReference type="EMBL" id="DSID01000339">
    <property type="protein sequence ID" value="HEX70458.1"/>
    <property type="molecule type" value="Genomic_DNA"/>
</dbReference>
<comment type="caution">
    <text evidence="1">The sequence shown here is derived from an EMBL/GenBank/DDBJ whole genome shotgun (WGS) entry which is preliminary data.</text>
</comment>
<evidence type="ECO:0000313" key="1">
    <source>
        <dbReference type="EMBL" id="HEX70458.1"/>
    </source>
</evidence>
<dbReference type="Pfam" id="PF14026">
    <property type="entry name" value="SCO4226-like"/>
    <property type="match status" value="1"/>
</dbReference>
<dbReference type="InterPro" id="IPR025336">
    <property type="entry name" value="SCO4226-like"/>
</dbReference>